<reference evidence="1" key="1">
    <citation type="submission" date="2023-02" db="EMBL/GenBank/DDBJ databases">
        <title>tmexCD-toprJ-like cluster.</title>
        <authorList>
            <person name="Gao X."/>
            <person name="Wang C."/>
            <person name="Liu J."/>
        </authorList>
    </citation>
    <scope>NUCLEOTIDE SEQUENCE</scope>
    <source>
        <strain evidence="1">GDW21C697WI</strain>
    </source>
</reference>
<dbReference type="Proteomes" id="UP001217631">
    <property type="component" value="Chromosome"/>
</dbReference>
<proteinExistence type="predicted"/>
<sequence length="358" mass="39835">MSTTDVFLDHLQKRLNIHVVQQILRESKLISARSWTELKAIIKGAAKADPTLLDRFKDALIMQQLCDLKAVAFYEIPNHAIAGIVSQLNKVALSSSPLANAFPLEVSSSDLELDDGLLKVVNKFDDAQGCGVVLSRRRRFSISNEYSYSSLPVDVQKEFPNADKIIEVTYLNKQTFDVIYIDKTTGVLEVRADFTRESGQQQTTGQLLRSVDDLRAYASGFVSKAVTGFNLGHPINLLPLAKKVYEDTSGLIKKIGFATEEESVKRESMRAGVDLRTELFHKTGAKAIDHKMSIFEVAIQWQIPSLVSGASASKPEIHIPGSYREYVKVGARTDFLLVKGVRNYSDSNFIVSKIISYK</sequence>
<protein>
    <submittedName>
        <fullName evidence="1">Uncharacterized protein</fullName>
    </submittedName>
</protein>
<accession>A0AAJ5RV05</accession>
<organism evidence="1 2">
    <name type="scientific">Pseudomonas juntendi</name>
    <dbReference type="NCBI Taxonomy" id="2666183"/>
    <lineage>
        <taxon>Bacteria</taxon>
        <taxon>Pseudomonadati</taxon>
        <taxon>Pseudomonadota</taxon>
        <taxon>Gammaproteobacteria</taxon>
        <taxon>Pseudomonadales</taxon>
        <taxon>Pseudomonadaceae</taxon>
        <taxon>Pseudomonas</taxon>
    </lineage>
</organism>
<dbReference type="AlphaFoldDB" id="A0AAJ5RV05"/>
<gene>
    <name evidence="1" type="ORF">PWA60_17300</name>
</gene>
<name>A0AAJ5RV05_9PSED</name>
<evidence type="ECO:0000313" key="1">
    <source>
        <dbReference type="EMBL" id="WEA19043.1"/>
    </source>
</evidence>
<dbReference type="RefSeq" id="WP_274999983.1">
    <property type="nucleotide sequence ID" value="NZ_CP118677.1"/>
</dbReference>
<dbReference type="EMBL" id="CP118677">
    <property type="protein sequence ID" value="WEA19043.1"/>
    <property type="molecule type" value="Genomic_DNA"/>
</dbReference>
<evidence type="ECO:0000313" key="2">
    <source>
        <dbReference type="Proteomes" id="UP001217631"/>
    </source>
</evidence>